<dbReference type="AlphaFoldDB" id="A0AAN6YL15"/>
<proteinExistence type="predicted"/>
<reference evidence="2" key="2">
    <citation type="submission" date="2023-05" db="EMBL/GenBank/DDBJ databases">
        <authorList>
            <consortium name="Lawrence Berkeley National Laboratory"/>
            <person name="Steindorff A."/>
            <person name="Hensen N."/>
            <person name="Bonometti L."/>
            <person name="Westerberg I."/>
            <person name="Brannstrom I.O."/>
            <person name="Guillou S."/>
            <person name="Cros-Aarteil S."/>
            <person name="Calhoun S."/>
            <person name="Haridas S."/>
            <person name="Kuo A."/>
            <person name="Mondo S."/>
            <person name="Pangilinan J."/>
            <person name="Riley R."/>
            <person name="Labutti K."/>
            <person name="Andreopoulos B."/>
            <person name="Lipzen A."/>
            <person name="Chen C."/>
            <person name="Yanf M."/>
            <person name="Daum C."/>
            <person name="Ng V."/>
            <person name="Clum A."/>
            <person name="Ohm R."/>
            <person name="Martin F."/>
            <person name="Silar P."/>
            <person name="Natvig D."/>
            <person name="Lalanne C."/>
            <person name="Gautier V."/>
            <person name="Ament-Velasquez S.L."/>
            <person name="Kruys A."/>
            <person name="Hutchinson M.I."/>
            <person name="Powell A.J."/>
            <person name="Barry K."/>
            <person name="Miller A.N."/>
            <person name="Grigoriev I.V."/>
            <person name="Debuchy R."/>
            <person name="Gladieux P."/>
            <person name="Thoren M.H."/>
            <person name="Johannesson H."/>
        </authorList>
    </citation>
    <scope>NUCLEOTIDE SEQUENCE</scope>
    <source>
        <strain evidence="2">PSN293</strain>
    </source>
</reference>
<feature type="chain" id="PRO_5042921168" description="Secreted protein" evidence="1">
    <location>
        <begin position="20"/>
        <end position="197"/>
    </location>
</feature>
<comment type="caution">
    <text evidence="2">The sequence shown here is derived from an EMBL/GenBank/DDBJ whole genome shotgun (WGS) entry which is preliminary data.</text>
</comment>
<protein>
    <recommendedName>
        <fullName evidence="4">Secreted protein</fullName>
    </recommendedName>
</protein>
<feature type="signal peptide" evidence="1">
    <location>
        <begin position="1"/>
        <end position="19"/>
    </location>
</feature>
<sequence length="197" mass="21550">MRISSLVIAGSILGRSASAGEVEPIPGYEIVPMSWEIEISPGQIAVLNGTIQEVVAQATTINPEFVLPPAPEAETPSPVIKRRSIPRRGVQFCNEFRQANVGTIRDGVDYLHRLGGQATLAPGPGRCSRVSCSYDAAIYWCNDNTVSKTVTWDGIANSAGHITEVCPWTTVNQWNDFVSGQNFERTSWNTIVRWDDC</sequence>
<evidence type="ECO:0000313" key="3">
    <source>
        <dbReference type="Proteomes" id="UP001301769"/>
    </source>
</evidence>
<keyword evidence="1" id="KW-0732">Signal</keyword>
<dbReference type="Proteomes" id="UP001301769">
    <property type="component" value="Unassembled WGS sequence"/>
</dbReference>
<organism evidence="2 3">
    <name type="scientific">Rhypophila decipiens</name>
    <dbReference type="NCBI Taxonomy" id="261697"/>
    <lineage>
        <taxon>Eukaryota</taxon>
        <taxon>Fungi</taxon>
        <taxon>Dikarya</taxon>
        <taxon>Ascomycota</taxon>
        <taxon>Pezizomycotina</taxon>
        <taxon>Sordariomycetes</taxon>
        <taxon>Sordariomycetidae</taxon>
        <taxon>Sordariales</taxon>
        <taxon>Naviculisporaceae</taxon>
        <taxon>Rhypophila</taxon>
    </lineage>
</organism>
<accession>A0AAN6YL15</accession>
<evidence type="ECO:0008006" key="4">
    <source>
        <dbReference type="Google" id="ProtNLM"/>
    </source>
</evidence>
<dbReference type="PANTHER" id="PTHR35605">
    <property type="entry name" value="ECP2 EFFECTOR PROTEIN DOMAIN-CONTAINING PROTEIN-RELATED"/>
    <property type="match status" value="1"/>
</dbReference>
<dbReference type="EMBL" id="MU858045">
    <property type="protein sequence ID" value="KAK4220378.1"/>
    <property type="molecule type" value="Genomic_DNA"/>
</dbReference>
<gene>
    <name evidence="2" type="ORF">QBC37DRAFT_367386</name>
</gene>
<name>A0AAN6YL15_9PEZI</name>
<reference evidence="2" key="1">
    <citation type="journal article" date="2023" name="Mol. Phylogenet. Evol.">
        <title>Genome-scale phylogeny and comparative genomics of the fungal order Sordariales.</title>
        <authorList>
            <person name="Hensen N."/>
            <person name="Bonometti L."/>
            <person name="Westerberg I."/>
            <person name="Brannstrom I.O."/>
            <person name="Guillou S."/>
            <person name="Cros-Aarteil S."/>
            <person name="Calhoun S."/>
            <person name="Haridas S."/>
            <person name="Kuo A."/>
            <person name="Mondo S."/>
            <person name="Pangilinan J."/>
            <person name="Riley R."/>
            <person name="LaButti K."/>
            <person name="Andreopoulos B."/>
            <person name="Lipzen A."/>
            <person name="Chen C."/>
            <person name="Yan M."/>
            <person name="Daum C."/>
            <person name="Ng V."/>
            <person name="Clum A."/>
            <person name="Steindorff A."/>
            <person name="Ohm R.A."/>
            <person name="Martin F."/>
            <person name="Silar P."/>
            <person name="Natvig D.O."/>
            <person name="Lalanne C."/>
            <person name="Gautier V."/>
            <person name="Ament-Velasquez S.L."/>
            <person name="Kruys A."/>
            <person name="Hutchinson M.I."/>
            <person name="Powell A.J."/>
            <person name="Barry K."/>
            <person name="Miller A.N."/>
            <person name="Grigoriev I.V."/>
            <person name="Debuchy R."/>
            <person name="Gladieux P."/>
            <person name="Hiltunen Thoren M."/>
            <person name="Johannesson H."/>
        </authorList>
    </citation>
    <scope>NUCLEOTIDE SEQUENCE</scope>
    <source>
        <strain evidence="2">PSN293</strain>
    </source>
</reference>
<evidence type="ECO:0000256" key="1">
    <source>
        <dbReference type="SAM" id="SignalP"/>
    </source>
</evidence>
<dbReference type="PANTHER" id="PTHR35605:SF1">
    <property type="entry name" value="ECP2 EFFECTOR PROTEIN DOMAIN-CONTAINING PROTEIN-RELATED"/>
    <property type="match status" value="1"/>
</dbReference>
<keyword evidence="3" id="KW-1185">Reference proteome</keyword>
<evidence type="ECO:0000313" key="2">
    <source>
        <dbReference type="EMBL" id="KAK4220378.1"/>
    </source>
</evidence>